<evidence type="ECO:0000313" key="3">
    <source>
        <dbReference type="Proteomes" id="UP000799757"/>
    </source>
</evidence>
<dbReference type="AlphaFoldDB" id="A0A6A6WYU8"/>
<accession>A0A6A6WYU8</accession>
<dbReference type="EMBL" id="MU002163">
    <property type="protein sequence ID" value="KAF2789094.1"/>
    <property type="molecule type" value="Genomic_DNA"/>
</dbReference>
<name>A0A6A6WYU8_9PLEO</name>
<feature type="compositionally biased region" description="Basic residues" evidence="1">
    <location>
        <begin position="82"/>
        <end position="93"/>
    </location>
</feature>
<sequence length="151" mass="17434">MSRSLNNKNVYAYASRFLARRDRGLRRPTPLYSLLWLAIARHARKGCHGHLHTCQRDQALPNVFMQQPPTCLEDSGRLQSPLHHHPPSHHHLTSARLERRARSFNGKREREREGIESRFGGMFWRRLSALRPLACALRDEGNDWPQGGLGV</sequence>
<evidence type="ECO:0000256" key="1">
    <source>
        <dbReference type="SAM" id="MobiDB-lite"/>
    </source>
</evidence>
<gene>
    <name evidence="2" type="ORF">K505DRAFT_98651</name>
</gene>
<reference evidence="2" key="1">
    <citation type="journal article" date="2020" name="Stud. Mycol.">
        <title>101 Dothideomycetes genomes: a test case for predicting lifestyles and emergence of pathogens.</title>
        <authorList>
            <person name="Haridas S."/>
            <person name="Albert R."/>
            <person name="Binder M."/>
            <person name="Bloem J."/>
            <person name="Labutti K."/>
            <person name="Salamov A."/>
            <person name="Andreopoulos B."/>
            <person name="Baker S."/>
            <person name="Barry K."/>
            <person name="Bills G."/>
            <person name="Bluhm B."/>
            <person name="Cannon C."/>
            <person name="Castanera R."/>
            <person name="Culley D."/>
            <person name="Daum C."/>
            <person name="Ezra D."/>
            <person name="Gonzalez J."/>
            <person name="Henrissat B."/>
            <person name="Kuo A."/>
            <person name="Liang C."/>
            <person name="Lipzen A."/>
            <person name="Lutzoni F."/>
            <person name="Magnuson J."/>
            <person name="Mondo S."/>
            <person name="Nolan M."/>
            <person name="Ohm R."/>
            <person name="Pangilinan J."/>
            <person name="Park H.-J."/>
            <person name="Ramirez L."/>
            <person name="Alfaro M."/>
            <person name="Sun H."/>
            <person name="Tritt A."/>
            <person name="Yoshinaga Y."/>
            <person name="Zwiers L.-H."/>
            <person name="Turgeon B."/>
            <person name="Goodwin S."/>
            <person name="Spatafora J."/>
            <person name="Crous P."/>
            <person name="Grigoriev I."/>
        </authorList>
    </citation>
    <scope>NUCLEOTIDE SEQUENCE</scope>
    <source>
        <strain evidence="2">CBS 109.77</strain>
    </source>
</reference>
<keyword evidence="3" id="KW-1185">Reference proteome</keyword>
<dbReference type="Proteomes" id="UP000799757">
    <property type="component" value="Unassembled WGS sequence"/>
</dbReference>
<protein>
    <submittedName>
        <fullName evidence="2">Uncharacterized protein</fullName>
    </submittedName>
</protein>
<feature type="region of interest" description="Disordered" evidence="1">
    <location>
        <begin position="74"/>
        <end position="95"/>
    </location>
</feature>
<proteinExistence type="predicted"/>
<evidence type="ECO:0000313" key="2">
    <source>
        <dbReference type="EMBL" id="KAF2789094.1"/>
    </source>
</evidence>
<organism evidence="2 3">
    <name type="scientific">Melanomma pulvis-pyrius CBS 109.77</name>
    <dbReference type="NCBI Taxonomy" id="1314802"/>
    <lineage>
        <taxon>Eukaryota</taxon>
        <taxon>Fungi</taxon>
        <taxon>Dikarya</taxon>
        <taxon>Ascomycota</taxon>
        <taxon>Pezizomycotina</taxon>
        <taxon>Dothideomycetes</taxon>
        <taxon>Pleosporomycetidae</taxon>
        <taxon>Pleosporales</taxon>
        <taxon>Melanommataceae</taxon>
        <taxon>Melanomma</taxon>
    </lineage>
</organism>